<dbReference type="PANTHER" id="PTHR23517:SF15">
    <property type="entry name" value="PROTON-DEPENDENT OLIGOPEPTIDE FAMILY TRANSPORT PROTEIN"/>
    <property type="match status" value="1"/>
</dbReference>
<keyword evidence="3" id="KW-1003">Cell membrane</keyword>
<keyword evidence="6 9" id="KW-1133">Transmembrane helix</keyword>
<dbReference type="InterPro" id="IPR018456">
    <property type="entry name" value="PTR2_symporter_CS"/>
</dbReference>
<keyword evidence="5" id="KW-0653">Protein transport</keyword>
<feature type="transmembrane region" description="Helical" evidence="9">
    <location>
        <begin position="398"/>
        <end position="421"/>
    </location>
</feature>
<evidence type="ECO:0000256" key="3">
    <source>
        <dbReference type="ARBA" id="ARBA00022475"/>
    </source>
</evidence>
<evidence type="ECO:0000256" key="4">
    <source>
        <dbReference type="ARBA" id="ARBA00022692"/>
    </source>
</evidence>
<accession>A0ABY4KAH6</accession>
<dbReference type="NCBIfam" id="TIGR00924">
    <property type="entry name" value="yjdL_sub1_fam"/>
    <property type="match status" value="1"/>
</dbReference>
<dbReference type="PROSITE" id="PS01022">
    <property type="entry name" value="PTR2_1"/>
    <property type="match status" value="1"/>
</dbReference>
<feature type="transmembrane region" description="Helical" evidence="9">
    <location>
        <begin position="56"/>
        <end position="76"/>
    </location>
</feature>
<keyword evidence="4 8" id="KW-0812">Transmembrane</keyword>
<feature type="transmembrane region" description="Helical" evidence="9">
    <location>
        <begin position="83"/>
        <end position="101"/>
    </location>
</feature>
<dbReference type="Gene3D" id="1.20.1250.20">
    <property type="entry name" value="MFS general substrate transporter like domains"/>
    <property type="match status" value="1"/>
</dbReference>
<evidence type="ECO:0000256" key="5">
    <source>
        <dbReference type="ARBA" id="ARBA00022856"/>
    </source>
</evidence>
<comment type="similarity">
    <text evidence="8">Belongs to the major facilitator superfamily. Proton-dependent oligopeptide transporter (POT/PTR) (TC 2.A.17) family.</text>
</comment>
<dbReference type="PROSITE" id="PS01023">
    <property type="entry name" value="PTR2_2"/>
    <property type="match status" value="1"/>
</dbReference>
<feature type="transmembrane region" description="Helical" evidence="9">
    <location>
        <begin position="261"/>
        <end position="280"/>
    </location>
</feature>
<feature type="transmembrane region" description="Helical" evidence="9">
    <location>
        <begin position="292"/>
        <end position="309"/>
    </location>
</feature>
<dbReference type="PANTHER" id="PTHR23517">
    <property type="entry name" value="RESISTANCE PROTEIN MDTM, PUTATIVE-RELATED-RELATED"/>
    <property type="match status" value="1"/>
</dbReference>
<gene>
    <name evidence="10" type="ORF">M0M57_09145</name>
</gene>
<name>A0ABY4KAH6_9FLAO</name>
<evidence type="ECO:0000256" key="8">
    <source>
        <dbReference type="RuleBase" id="RU003755"/>
    </source>
</evidence>
<evidence type="ECO:0000256" key="1">
    <source>
        <dbReference type="ARBA" id="ARBA00004651"/>
    </source>
</evidence>
<organism evidence="10 11">
    <name type="scientific">Flavobacterium azooxidireducens</name>
    <dbReference type="NCBI Taxonomy" id="1871076"/>
    <lineage>
        <taxon>Bacteria</taxon>
        <taxon>Pseudomonadati</taxon>
        <taxon>Bacteroidota</taxon>
        <taxon>Flavobacteriia</taxon>
        <taxon>Flavobacteriales</taxon>
        <taxon>Flavobacteriaceae</taxon>
        <taxon>Flavobacterium</taxon>
    </lineage>
</organism>
<dbReference type="InterPro" id="IPR036259">
    <property type="entry name" value="MFS_trans_sf"/>
</dbReference>
<feature type="transmembrane region" description="Helical" evidence="9">
    <location>
        <begin position="163"/>
        <end position="185"/>
    </location>
</feature>
<dbReference type="Proteomes" id="UP000830583">
    <property type="component" value="Chromosome"/>
</dbReference>
<evidence type="ECO:0000256" key="9">
    <source>
        <dbReference type="SAM" id="Phobius"/>
    </source>
</evidence>
<evidence type="ECO:0000256" key="6">
    <source>
        <dbReference type="ARBA" id="ARBA00022989"/>
    </source>
</evidence>
<evidence type="ECO:0000313" key="10">
    <source>
        <dbReference type="EMBL" id="UPQ77796.1"/>
    </source>
</evidence>
<dbReference type="Pfam" id="PF00854">
    <property type="entry name" value="PTR2"/>
    <property type="match status" value="1"/>
</dbReference>
<reference evidence="10" key="1">
    <citation type="submission" date="2022-04" db="EMBL/GenBank/DDBJ databases">
        <title>Consumption of N2O by Flavobacterium azooxidireducens sp. nov. isolated from Decomposing Leaf Litter of Phragmites australis (Cav.).</title>
        <authorList>
            <person name="Behrendt U."/>
            <person name="Spanner T."/>
            <person name="Augustin J."/>
            <person name="Horn M.A."/>
            <person name="Kolb S."/>
            <person name="Ulrich A."/>
        </authorList>
    </citation>
    <scope>NUCLEOTIDE SEQUENCE</scope>
    <source>
        <strain evidence="10">IGB 4-14</strain>
    </source>
</reference>
<dbReference type="RefSeq" id="WP_248432748.1">
    <property type="nucleotide sequence ID" value="NZ_CP096205.1"/>
</dbReference>
<feature type="transmembrane region" description="Helical" evidence="9">
    <location>
        <begin position="191"/>
        <end position="209"/>
    </location>
</feature>
<dbReference type="InterPro" id="IPR050171">
    <property type="entry name" value="MFS_Transporters"/>
</dbReference>
<keyword evidence="11" id="KW-1185">Reference proteome</keyword>
<sequence>MTNEQKLNDKTFLGHPVGLYVLFFTEMWERFSFYGMKALLIFYLTKYHLFSDDAGYLLIGSYAALGYAAPVLGGYLADRFLGFRRAIIFGGILLVLGHLGMAYEGNAATLSVTGEIERDSFALQVFYFSLAFIIVGVGYLKANISSLVGELYVKGDNRRDSGFTIFYMGINLGSFFASLLCVWLGETYGWGYGFGAAGIGMILGLITFISGRKYFNGKGESNSPEELNRKRFGIKTEYLIYILSVFSTVLFWQMVQRHKVVENILLISLSISFAFILYFGFKKVEKVDRHRLFSLTILIVFSTVFWALFEQAYTSLNLFADRVLDTTFLGVEWKPGQFLSLNSFFIISLAPVFAWLWVKMGKYNPNTAIKFSMSLLLVGLGFGSLMFGSSISGDGQVAAIWLVLLYLLHTMGELCLSPVGLSAVTKLSPAKIVGFMMGVWFLATASSEYIAVLLAKLSSVDKGADFITVKAAYFNLFELLFYIGIGTGLLLLLLSPIIKKYMHGVDKELNN</sequence>
<dbReference type="EMBL" id="CP096205">
    <property type="protein sequence ID" value="UPQ77796.1"/>
    <property type="molecule type" value="Genomic_DNA"/>
</dbReference>
<evidence type="ECO:0000256" key="2">
    <source>
        <dbReference type="ARBA" id="ARBA00022448"/>
    </source>
</evidence>
<feature type="transmembrane region" description="Helical" evidence="9">
    <location>
        <begin position="121"/>
        <end position="142"/>
    </location>
</feature>
<feature type="transmembrane region" description="Helical" evidence="9">
    <location>
        <begin position="472"/>
        <end position="494"/>
    </location>
</feature>
<feature type="transmembrane region" description="Helical" evidence="9">
    <location>
        <begin position="238"/>
        <end position="255"/>
    </location>
</feature>
<dbReference type="CDD" id="cd17346">
    <property type="entry name" value="MFS_DtpA_like"/>
    <property type="match status" value="1"/>
</dbReference>
<keyword evidence="2 8" id="KW-0813">Transport</keyword>
<feature type="transmembrane region" description="Helical" evidence="9">
    <location>
        <begin position="338"/>
        <end position="358"/>
    </location>
</feature>
<evidence type="ECO:0000256" key="7">
    <source>
        <dbReference type="ARBA" id="ARBA00023136"/>
    </source>
</evidence>
<feature type="transmembrane region" description="Helical" evidence="9">
    <location>
        <begin position="433"/>
        <end position="452"/>
    </location>
</feature>
<feature type="transmembrane region" description="Helical" evidence="9">
    <location>
        <begin position="370"/>
        <end position="392"/>
    </location>
</feature>
<evidence type="ECO:0000313" key="11">
    <source>
        <dbReference type="Proteomes" id="UP000830583"/>
    </source>
</evidence>
<protein>
    <submittedName>
        <fullName evidence="10">Oligopeptide:H+ symporter</fullName>
    </submittedName>
</protein>
<dbReference type="InterPro" id="IPR000109">
    <property type="entry name" value="POT_fam"/>
</dbReference>
<dbReference type="InterPro" id="IPR005279">
    <property type="entry name" value="Dipep/tripep_permease"/>
</dbReference>
<keyword evidence="7 9" id="KW-0472">Membrane</keyword>
<proteinExistence type="inferred from homology"/>
<comment type="subcellular location">
    <subcellularLocation>
        <location evidence="1">Cell membrane</location>
        <topology evidence="1">Multi-pass membrane protein</topology>
    </subcellularLocation>
    <subcellularLocation>
        <location evidence="8">Membrane</location>
        <topology evidence="8">Multi-pass membrane protein</topology>
    </subcellularLocation>
</comment>
<dbReference type="SUPFAM" id="SSF103473">
    <property type="entry name" value="MFS general substrate transporter"/>
    <property type="match status" value="1"/>
</dbReference>
<keyword evidence="5" id="KW-0571">Peptide transport</keyword>